<dbReference type="AlphaFoldDB" id="A0A841CYC3"/>
<dbReference type="RefSeq" id="WP_184937496.1">
    <property type="nucleotide sequence ID" value="NZ_BAAAWZ010000001.1"/>
</dbReference>
<reference evidence="1 2" key="1">
    <citation type="submission" date="2020-08" db="EMBL/GenBank/DDBJ databases">
        <title>Genomic Encyclopedia of Type Strains, Phase III (KMG-III): the genomes of soil and plant-associated and newly described type strains.</title>
        <authorList>
            <person name="Whitman W."/>
        </authorList>
    </citation>
    <scope>NUCLEOTIDE SEQUENCE [LARGE SCALE GENOMIC DNA]</scope>
    <source>
        <strain evidence="1 2">CECT 3303</strain>
    </source>
</reference>
<protein>
    <submittedName>
        <fullName evidence="1">Uncharacterized protein</fullName>
    </submittedName>
</protein>
<evidence type="ECO:0000313" key="2">
    <source>
        <dbReference type="Proteomes" id="UP000562352"/>
    </source>
</evidence>
<gene>
    <name evidence="1" type="ORF">FHS22_000225</name>
</gene>
<organism evidence="1 2">
    <name type="scientific">Planomonospora venezuelensis</name>
    <dbReference type="NCBI Taxonomy" id="1999"/>
    <lineage>
        <taxon>Bacteria</taxon>
        <taxon>Bacillati</taxon>
        <taxon>Actinomycetota</taxon>
        <taxon>Actinomycetes</taxon>
        <taxon>Streptosporangiales</taxon>
        <taxon>Streptosporangiaceae</taxon>
        <taxon>Planomonospora</taxon>
    </lineage>
</organism>
<proteinExistence type="predicted"/>
<accession>A0A841CYC3</accession>
<keyword evidence="2" id="KW-1185">Reference proteome</keyword>
<name>A0A841CYC3_PLAVE</name>
<dbReference type="EMBL" id="JACHJJ010000001">
    <property type="protein sequence ID" value="MBB5960987.1"/>
    <property type="molecule type" value="Genomic_DNA"/>
</dbReference>
<dbReference type="Proteomes" id="UP000562352">
    <property type="component" value="Unassembled WGS sequence"/>
</dbReference>
<comment type="caution">
    <text evidence="1">The sequence shown here is derived from an EMBL/GenBank/DDBJ whole genome shotgun (WGS) entry which is preliminary data.</text>
</comment>
<evidence type="ECO:0000313" key="1">
    <source>
        <dbReference type="EMBL" id="MBB5960987.1"/>
    </source>
</evidence>
<sequence>MEQDDPERWRSLPERIAFDRMVTTQPVAPVRDPEVGRDIDHEFMIRYGAG</sequence>